<dbReference type="RefSeq" id="WP_148073790.1">
    <property type="nucleotide sequence ID" value="NZ_CP042913.1"/>
</dbReference>
<evidence type="ECO:0008006" key="3">
    <source>
        <dbReference type="Google" id="ProtNLM"/>
    </source>
</evidence>
<gene>
    <name evidence="1" type="ORF">Pr1d_25510</name>
</gene>
<dbReference type="OrthoDB" id="290434at2"/>
<reference evidence="1 2" key="1">
    <citation type="submission" date="2019-08" db="EMBL/GenBank/DDBJ databases">
        <title>Deep-cultivation of Planctomycetes and their phenomic and genomic characterization uncovers novel biology.</title>
        <authorList>
            <person name="Wiegand S."/>
            <person name="Jogler M."/>
            <person name="Boedeker C."/>
            <person name="Pinto D."/>
            <person name="Vollmers J."/>
            <person name="Rivas-Marin E."/>
            <person name="Kohn T."/>
            <person name="Peeters S.H."/>
            <person name="Heuer A."/>
            <person name="Rast P."/>
            <person name="Oberbeckmann S."/>
            <person name="Bunk B."/>
            <person name="Jeske O."/>
            <person name="Meyerdierks A."/>
            <person name="Storesund J.E."/>
            <person name="Kallscheuer N."/>
            <person name="Luecker S."/>
            <person name="Lage O.M."/>
            <person name="Pohl T."/>
            <person name="Merkel B.J."/>
            <person name="Hornburger P."/>
            <person name="Mueller R.-W."/>
            <person name="Bruemmer F."/>
            <person name="Labrenz M."/>
            <person name="Spormann A.M."/>
            <person name="Op den Camp H."/>
            <person name="Overmann J."/>
            <person name="Amann R."/>
            <person name="Jetten M.S.M."/>
            <person name="Mascher T."/>
            <person name="Medema M.H."/>
            <person name="Devos D.P."/>
            <person name="Kaster A.-K."/>
            <person name="Ovreas L."/>
            <person name="Rohde M."/>
            <person name="Galperin M.Y."/>
            <person name="Jogler C."/>
        </authorList>
    </citation>
    <scope>NUCLEOTIDE SEQUENCE [LARGE SCALE GENOMIC DNA]</scope>
    <source>
        <strain evidence="1 2">Pr1d</strain>
    </source>
</reference>
<dbReference type="AlphaFoldDB" id="A0A5B9QEC2"/>
<dbReference type="Proteomes" id="UP000323917">
    <property type="component" value="Chromosome"/>
</dbReference>
<evidence type="ECO:0000313" key="2">
    <source>
        <dbReference type="Proteomes" id="UP000323917"/>
    </source>
</evidence>
<proteinExistence type="predicted"/>
<organism evidence="1 2">
    <name type="scientific">Bythopirellula goksoeyrii</name>
    <dbReference type="NCBI Taxonomy" id="1400387"/>
    <lineage>
        <taxon>Bacteria</taxon>
        <taxon>Pseudomonadati</taxon>
        <taxon>Planctomycetota</taxon>
        <taxon>Planctomycetia</taxon>
        <taxon>Pirellulales</taxon>
        <taxon>Lacipirellulaceae</taxon>
        <taxon>Bythopirellula</taxon>
    </lineage>
</organism>
<dbReference type="InterPro" id="IPR011474">
    <property type="entry name" value="DUF1580"/>
</dbReference>
<dbReference type="Pfam" id="PF07618">
    <property type="entry name" value="DUF1580"/>
    <property type="match status" value="1"/>
</dbReference>
<dbReference type="EMBL" id="CP042913">
    <property type="protein sequence ID" value="QEG35256.1"/>
    <property type="molecule type" value="Genomic_DNA"/>
</dbReference>
<protein>
    <recommendedName>
        <fullName evidence="3">Helix-turn-helix domain protein</fullName>
    </recommendedName>
</protein>
<evidence type="ECO:0000313" key="1">
    <source>
        <dbReference type="EMBL" id="QEG35256.1"/>
    </source>
</evidence>
<dbReference type="KEGG" id="bgok:Pr1d_25510"/>
<keyword evidence="2" id="KW-1185">Reference proteome</keyword>
<accession>A0A5B9QEC2</accession>
<sequence length="96" mass="10565">MNILQEKQLTLPQAAKQLGVNPSTVWRWTLSGVRGCKLQTISIGVKRYTSQEAIGRFVERTTAAAPGASSNLQSRSPAKRERDIQRAVKDLAKMGI</sequence>
<name>A0A5B9QEC2_9BACT</name>